<sequence length="87" mass="9913">MQFLKKLFAGHTPPVVTASEADAIHQAILQLEQQYAATPDDITLRQELLIKYTQAASIYSQVPAYQSRVDDVFDKMNELRNTARKNF</sequence>
<dbReference type="RefSeq" id="WP_051680597.1">
    <property type="nucleotide sequence ID" value="NZ_AP024903.1"/>
</dbReference>
<name>A0ABU4IST7_9VIBR</name>
<organism evidence="1 2">
    <name type="scientific">Vibrio rhizosphaerae</name>
    <dbReference type="NCBI Taxonomy" id="398736"/>
    <lineage>
        <taxon>Bacteria</taxon>
        <taxon>Pseudomonadati</taxon>
        <taxon>Pseudomonadota</taxon>
        <taxon>Gammaproteobacteria</taxon>
        <taxon>Vibrionales</taxon>
        <taxon>Vibrionaceae</taxon>
        <taxon>Vibrio</taxon>
    </lineage>
</organism>
<gene>
    <name evidence="1" type="ORF">SBX64_06550</name>
</gene>
<dbReference type="Proteomes" id="UP001279860">
    <property type="component" value="Unassembled WGS sequence"/>
</dbReference>
<reference evidence="1 2" key="1">
    <citation type="submission" date="2023-11" db="EMBL/GenBank/DDBJ databases">
        <title>Plant-associative lifestyle of Vibrio porteresiae and its evolutionary dynamics.</title>
        <authorList>
            <person name="Rameshkumar N."/>
            <person name="Kirti K."/>
        </authorList>
    </citation>
    <scope>NUCLEOTIDE SEQUENCE [LARGE SCALE GENOMIC DNA]</scope>
    <source>
        <strain evidence="1 2">MSSRF7</strain>
    </source>
</reference>
<evidence type="ECO:0000313" key="2">
    <source>
        <dbReference type="Proteomes" id="UP001279860"/>
    </source>
</evidence>
<dbReference type="EMBL" id="JAWRCP010000001">
    <property type="protein sequence ID" value="MDW6092203.1"/>
    <property type="molecule type" value="Genomic_DNA"/>
</dbReference>
<keyword evidence="2" id="KW-1185">Reference proteome</keyword>
<evidence type="ECO:0000313" key="1">
    <source>
        <dbReference type="EMBL" id="MDW6092203.1"/>
    </source>
</evidence>
<comment type="caution">
    <text evidence="1">The sequence shown here is derived from an EMBL/GenBank/DDBJ whole genome shotgun (WGS) entry which is preliminary data.</text>
</comment>
<proteinExistence type="predicted"/>
<protein>
    <submittedName>
        <fullName evidence="1">Uncharacterized protein</fullName>
    </submittedName>
</protein>
<accession>A0ABU4IST7</accession>